<evidence type="ECO:0000313" key="1">
    <source>
        <dbReference type="EMBL" id="SSA32980.1"/>
    </source>
</evidence>
<organism evidence="1 2">
    <name type="scientific">Branchiibius hedensis</name>
    <dbReference type="NCBI Taxonomy" id="672460"/>
    <lineage>
        <taxon>Bacteria</taxon>
        <taxon>Bacillati</taxon>
        <taxon>Actinomycetota</taxon>
        <taxon>Actinomycetes</taxon>
        <taxon>Micrococcales</taxon>
        <taxon>Dermacoccaceae</taxon>
        <taxon>Branchiibius</taxon>
    </lineage>
</organism>
<name>A0A2Y8ZKQ3_9MICO</name>
<sequence>MDVISRRQAQVRGMSERDLQRLVADGSWTRLRRGWYLTRPPTDDSDRHRQLLDTFLVEFGATAVAGYVSAAVCHGLALHRADLSTVHLCRVGGGRSKRAPGVHLHAALRRHPPAQGVEHVATTVVQIASLDLEAGLVAADDALHRALLTREDLARAAAARRLATGAERVRQLALRADARHESAAETLAAMRLCEAGILVDPQFRVPDTGRWTRNGEGYRTDFRVRGTRVLIEFDGAGKYDEPGALWREKQREDRIRSLGWIVVRLVWSDLFHGRVAAKVGAALAMAC</sequence>
<dbReference type="EMBL" id="UESZ01000001">
    <property type="protein sequence ID" value="SSA32980.1"/>
    <property type="molecule type" value="Genomic_DNA"/>
</dbReference>
<reference evidence="2" key="1">
    <citation type="submission" date="2016-10" db="EMBL/GenBank/DDBJ databases">
        <authorList>
            <person name="Varghese N."/>
            <person name="Submissions S."/>
        </authorList>
    </citation>
    <scope>NUCLEOTIDE SEQUENCE [LARGE SCALE GENOMIC DNA]</scope>
    <source>
        <strain evidence="2">DSM 22951</strain>
    </source>
</reference>
<keyword evidence="2" id="KW-1185">Reference proteome</keyword>
<dbReference type="SUPFAM" id="SSF52980">
    <property type="entry name" value="Restriction endonuclease-like"/>
    <property type="match status" value="1"/>
</dbReference>
<dbReference type="RefSeq" id="WP_109683740.1">
    <property type="nucleotide sequence ID" value="NZ_QGDN01000001.1"/>
</dbReference>
<protein>
    <submittedName>
        <fullName evidence="1">Transcriptional regulator, AbiEi antitoxin, Type IV TA system</fullName>
    </submittedName>
</protein>
<dbReference type="AlphaFoldDB" id="A0A2Y8ZKQ3"/>
<proteinExistence type="predicted"/>
<accession>A0A2Y8ZKQ3</accession>
<evidence type="ECO:0000313" key="2">
    <source>
        <dbReference type="Proteomes" id="UP000250028"/>
    </source>
</evidence>
<gene>
    <name evidence="1" type="ORF">SAMN04489750_0250</name>
</gene>
<dbReference type="InterPro" id="IPR011335">
    <property type="entry name" value="Restrct_endonuc-II-like"/>
</dbReference>
<dbReference type="Proteomes" id="UP000250028">
    <property type="component" value="Unassembled WGS sequence"/>
</dbReference>